<name>A0A0F9M4S6_9ZZZZ</name>
<feature type="non-terminal residue" evidence="6">
    <location>
        <position position="83"/>
    </location>
</feature>
<dbReference type="GO" id="GO:0046081">
    <property type="term" value="P:dUTP catabolic process"/>
    <property type="evidence" value="ECO:0007669"/>
    <property type="project" value="InterPro"/>
</dbReference>
<evidence type="ECO:0000256" key="3">
    <source>
        <dbReference type="ARBA" id="ARBA00022801"/>
    </source>
</evidence>
<feature type="domain" description="dUTPase-like" evidence="5">
    <location>
        <begin position="15"/>
        <end position="75"/>
    </location>
</feature>
<dbReference type="InterPro" id="IPR036157">
    <property type="entry name" value="dUTPase-like_sf"/>
</dbReference>
<gene>
    <name evidence="6" type="ORF">LCGC14_1199440</name>
</gene>
<dbReference type="EMBL" id="LAZR01006154">
    <property type="protein sequence ID" value="KKM94336.1"/>
    <property type="molecule type" value="Genomic_DNA"/>
</dbReference>
<dbReference type="EC" id="3.6.1.23" evidence="2"/>
<organism evidence="6">
    <name type="scientific">marine sediment metagenome</name>
    <dbReference type="NCBI Taxonomy" id="412755"/>
    <lineage>
        <taxon>unclassified sequences</taxon>
        <taxon>metagenomes</taxon>
        <taxon>ecological metagenomes</taxon>
    </lineage>
</organism>
<dbReference type="CDD" id="cd07557">
    <property type="entry name" value="trimeric_dUTPase"/>
    <property type="match status" value="1"/>
</dbReference>
<keyword evidence="4" id="KW-0546">Nucleotide metabolism</keyword>
<comment type="caution">
    <text evidence="6">The sequence shown here is derived from an EMBL/GenBank/DDBJ whole genome shotgun (WGS) entry which is preliminary data.</text>
</comment>
<accession>A0A0F9M4S6</accession>
<dbReference type="PANTHER" id="PTHR11241">
    <property type="entry name" value="DEOXYURIDINE 5'-TRIPHOSPHATE NUCLEOTIDOHYDROLASE"/>
    <property type="match status" value="1"/>
</dbReference>
<dbReference type="Pfam" id="PF00692">
    <property type="entry name" value="dUTPase"/>
    <property type="match status" value="1"/>
</dbReference>
<dbReference type="GO" id="GO:0000287">
    <property type="term" value="F:magnesium ion binding"/>
    <property type="evidence" value="ECO:0007669"/>
    <property type="project" value="InterPro"/>
</dbReference>
<dbReference type="SUPFAM" id="SSF51283">
    <property type="entry name" value="dUTPase-like"/>
    <property type="match status" value="1"/>
</dbReference>
<dbReference type="InterPro" id="IPR033704">
    <property type="entry name" value="dUTPase_trimeric"/>
</dbReference>
<dbReference type="AlphaFoldDB" id="A0A0F9M4S6"/>
<comment type="similarity">
    <text evidence="1">Belongs to the dUTPase family.</text>
</comment>
<evidence type="ECO:0000256" key="2">
    <source>
        <dbReference type="ARBA" id="ARBA00012379"/>
    </source>
</evidence>
<dbReference type="InterPro" id="IPR029054">
    <property type="entry name" value="dUTPase-like"/>
</dbReference>
<evidence type="ECO:0000256" key="4">
    <source>
        <dbReference type="ARBA" id="ARBA00023080"/>
    </source>
</evidence>
<dbReference type="Gene3D" id="2.70.40.10">
    <property type="match status" value="1"/>
</dbReference>
<dbReference type="GO" id="GO:0004170">
    <property type="term" value="F:dUTP diphosphatase activity"/>
    <property type="evidence" value="ECO:0007669"/>
    <property type="project" value="UniProtKB-EC"/>
</dbReference>
<evidence type="ECO:0000313" key="6">
    <source>
        <dbReference type="EMBL" id="KKM94336.1"/>
    </source>
</evidence>
<dbReference type="PANTHER" id="PTHR11241:SF0">
    <property type="entry name" value="DEOXYURIDINE 5'-TRIPHOSPHATE NUCLEOTIDOHYDROLASE"/>
    <property type="match status" value="1"/>
</dbReference>
<reference evidence="6" key="1">
    <citation type="journal article" date="2015" name="Nature">
        <title>Complex archaea that bridge the gap between prokaryotes and eukaryotes.</title>
        <authorList>
            <person name="Spang A."/>
            <person name="Saw J.H."/>
            <person name="Jorgensen S.L."/>
            <person name="Zaremba-Niedzwiedzka K."/>
            <person name="Martijn J."/>
            <person name="Lind A.E."/>
            <person name="van Eijk R."/>
            <person name="Schleper C."/>
            <person name="Guy L."/>
            <person name="Ettema T.J."/>
        </authorList>
    </citation>
    <scope>NUCLEOTIDE SEQUENCE</scope>
</reference>
<dbReference type="GO" id="GO:0006226">
    <property type="term" value="P:dUMP biosynthetic process"/>
    <property type="evidence" value="ECO:0007669"/>
    <property type="project" value="InterPro"/>
</dbReference>
<evidence type="ECO:0000256" key="1">
    <source>
        <dbReference type="ARBA" id="ARBA00006581"/>
    </source>
</evidence>
<proteinExistence type="inferred from homology"/>
<sequence length="83" mass="9051">MSGQIKFIKLHPDAKPPMYQTDQSVGADLTSIEHVNIEPGQFRLVKTGIAVELPRGTEMQIRPRSGLAFKHGVTVLNAPGTID</sequence>
<dbReference type="InterPro" id="IPR008181">
    <property type="entry name" value="dUTPase"/>
</dbReference>
<evidence type="ECO:0000259" key="5">
    <source>
        <dbReference type="Pfam" id="PF00692"/>
    </source>
</evidence>
<keyword evidence="3" id="KW-0378">Hydrolase</keyword>
<protein>
    <recommendedName>
        <fullName evidence="2">dUTP diphosphatase</fullName>
        <ecNumber evidence="2">3.6.1.23</ecNumber>
    </recommendedName>
</protein>